<evidence type="ECO:0000256" key="1">
    <source>
        <dbReference type="SAM" id="Phobius"/>
    </source>
</evidence>
<name>A0ABS2MTR4_9FIRM</name>
<dbReference type="EMBL" id="JAFBDT010000029">
    <property type="protein sequence ID" value="MBM7562773.1"/>
    <property type="molecule type" value="Genomic_DNA"/>
</dbReference>
<evidence type="ECO:0000313" key="3">
    <source>
        <dbReference type="Proteomes" id="UP000767854"/>
    </source>
</evidence>
<keyword evidence="1" id="KW-0472">Membrane</keyword>
<accession>A0ABS2MTR4</accession>
<reference evidence="2 3" key="1">
    <citation type="submission" date="2021-01" db="EMBL/GenBank/DDBJ databases">
        <title>Genomic Encyclopedia of Type Strains, Phase IV (KMG-IV): sequencing the most valuable type-strain genomes for metagenomic binning, comparative biology and taxonomic classification.</title>
        <authorList>
            <person name="Goeker M."/>
        </authorList>
    </citation>
    <scope>NUCLEOTIDE SEQUENCE [LARGE SCALE GENOMIC DNA]</scope>
    <source>
        <strain evidence="2 3">DSM 24436</strain>
    </source>
</reference>
<gene>
    <name evidence="2" type="ORF">JOC49_002334</name>
</gene>
<keyword evidence="3" id="KW-1185">Reference proteome</keyword>
<keyword evidence="1" id="KW-0812">Transmembrane</keyword>
<comment type="caution">
    <text evidence="2">The sequence shown here is derived from an EMBL/GenBank/DDBJ whole genome shotgun (WGS) entry which is preliminary data.</text>
</comment>
<dbReference type="Proteomes" id="UP000767854">
    <property type="component" value="Unassembled WGS sequence"/>
</dbReference>
<sequence length="327" mass="39125">MENYTTRLLVKNELDLALNFAWPIASQQKYFYFPYYNNYDELNEIFTRFFDKKGLYLIGIFMNCEIVALFPLVFRDDDNIGSWDKGIYINDTVISYYTAMELFKNFISKNLGFNSKKIYCGINSDYSDAVIYFGKEKSEILEETYITNFKFEDVQKFIIPIDHQILNGSIRIYDFKEELKRKEFLEQHNEVYRSYFKYHDLAYPNYYWTSERLKKHLHDFRIIVAVWYVSEDNFKILGSIFIREIDGVGDIYGLSDQLEKDQDFLNIEPKLTSTKLRELLLIYGIENSQHADTKSMMFFCEDIKDYNLAISKGFENMGKYTVYLWQV</sequence>
<feature type="transmembrane region" description="Helical" evidence="1">
    <location>
        <begin position="55"/>
        <end position="74"/>
    </location>
</feature>
<organism evidence="2 3">
    <name type="scientific">Fusibacter tunisiensis</name>
    <dbReference type="NCBI Taxonomy" id="1008308"/>
    <lineage>
        <taxon>Bacteria</taxon>
        <taxon>Bacillati</taxon>
        <taxon>Bacillota</taxon>
        <taxon>Clostridia</taxon>
        <taxon>Eubacteriales</taxon>
        <taxon>Eubacteriales Family XII. Incertae Sedis</taxon>
        <taxon>Fusibacter</taxon>
    </lineage>
</organism>
<proteinExistence type="predicted"/>
<evidence type="ECO:0008006" key="4">
    <source>
        <dbReference type="Google" id="ProtNLM"/>
    </source>
</evidence>
<dbReference type="RefSeq" id="WP_204665200.1">
    <property type="nucleotide sequence ID" value="NZ_JAFBDT010000029.1"/>
</dbReference>
<evidence type="ECO:0000313" key="2">
    <source>
        <dbReference type="EMBL" id="MBM7562773.1"/>
    </source>
</evidence>
<protein>
    <recommendedName>
        <fullName evidence="4">GNAT family N-acetyltransferase</fullName>
    </recommendedName>
</protein>
<keyword evidence="1" id="KW-1133">Transmembrane helix</keyword>